<dbReference type="Proteomes" id="UP001157502">
    <property type="component" value="Chromosome 21"/>
</dbReference>
<gene>
    <name evidence="1" type="ORF">DPEC_G00244580</name>
</gene>
<dbReference type="EMBL" id="CM055748">
    <property type="protein sequence ID" value="KAJ7995439.1"/>
    <property type="molecule type" value="Genomic_DNA"/>
</dbReference>
<accession>A0ACC2FVI4</accession>
<sequence length="235" mass="26376">MLAPQCGSEQPSERTAVRENAEEKILGSRDDLSGRDADGETEQRRKKEEQTQHAANMREPYTCWRARRLCLLGRARQCLSVRPWVSFKSQPAGSQKQGAEESDYLFLSPGLLLSWVAPTHVSVYNTAPEGRPQWGGPREEAPERDYVEPAGGPFSQATVMSCTIMHCVSGYWRQIRTGGRPLLLLESDRACGIWFRSCSNVPDSSLSQLSRFRVGLAQKPSNGFPLQEQAWLPYM</sequence>
<protein>
    <submittedName>
        <fullName evidence="1">Uncharacterized protein</fullName>
    </submittedName>
</protein>
<keyword evidence="2" id="KW-1185">Reference proteome</keyword>
<comment type="caution">
    <text evidence="1">The sequence shown here is derived from an EMBL/GenBank/DDBJ whole genome shotgun (WGS) entry which is preliminary data.</text>
</comment>
<reference evidence="1" key="1">
    <citation type="submission" date="2021-05" db="EMBL/GenBank/DDBJ databases">
        <authorList>
            <person name="Pan Q."/>
            <person name="Jouanno E."/>
            <person name="Zahm M."/>
            <person name="Klopp C."/>
            <person name="Cabau C."/>
            <person name="Louis A."/>
            <person name="Berthelot C."/>
            <person name="Parey E."/>
            <person name="Roest Crollius H."/>
            <person name="Montfort J."/>
            <person name="Robinson-Rechavi M."/>
            <person name="Bouchez O."/>
            <person name="Lampietro C."/>
            <person name="Lopez Roques C."/>
            <person name="Donnadieu C."/>
            <person name="Postlethwait J."/>
            <person name="Bobe J."/>
            <person name="Dillon D."/>
            <person name="Chandos A."/>
            <person name="von Hippel F."/>
            <person name="Guiguen Y."/>
        </authorList>
    </citation>
    <scope>NUCLEOTIDE SEQUENCE</scope>
    <source>
        <strain evidence="1">YG-Jan2019</strain>
    </source>
</reference>
<name>A0ACC2FVI4_DALPE</name>
<proteinExistence type="predicted"/>
<evidence type="ECO:0000313" key="1">
    <source>
        <dbReference type="EMBL" id="KAJ7995439.1"/>
    </source>
</evidence>
<organism evidence="1 2">
    <name type="scientific">Dallia pectoralis</name>
    <name type="common">Alaska blackfish</name>
    <dbReference type="NCBI Taxonomy" id="75939"/>
    <lineage>
        <taxon>Eukaryota</taxon>
        <taxon>Metazoa</taxon>
        <taxon>Chordata</taxon>
        <taxon>Craniata</taxon>
        <taxon>Vertebrata</taxon>
        <taxon>Euteleostomi</taxon>
        <taxon>Actinopterygii</taxon>
        <taxon>Neopterygii</taxon>
        <taxon>Teleostei</taxon>
        <taxon>Protacanthopterygii</taxon>
        <taxon>Esociformes</taxon>
        <taxon>Umbridae</taxon>
        <taxon>Dallia</taxon>
    </lineage>
</organism>
<evidence type="ECO:0000313" key="2">
    <source>
        <dbReference type="Proteomes" id="UP001157502"/>
    </source>
</evidence>